<dbReference type="Proteomes" id="UP000405075">
    <property type="component" value="Chromosome"/>
</dbReference>
<feature type="compositionally biased region" description="Pro residues" evidence="1">
    <location>
        <begin position="14"/>
        <end position="23"/>
    </location>
</feature>
<evidence type="ECO:0000313" key="2">
    <source>
        <dbReference type="EMBL" id="QGM28827.1"/>
    </source>
</evidence>
<gene>
    <name evidence="2" type="ORF">GJD93_06430</name>
    <name evidence="3" type="ORF">J4G45_06475</name>
</gene>
<evidence type="ECO:0000313" key="4">
    <source>
        <dbReference type="Proteomes" id="UP000405075"/>
    </source>
</evidence>
<reference evidence="2" key="2">
    <citation type="submission" date="2019-11" db="EMBL/GenBank/DDBJ databases">
        <authorList>
            <person name="Yao H."/>
            <person name="Du X."/>
            <person name="Yu R."/>
            <person name="Li A."/>
        </authorList>
    </citation>
    <scope>NUCLEOTIDE SEQUENCE</scope>
    <source>
        <strain evidence="2">19110F47</strain>
    </source>
</reference>
<dbReference type="Proteomes" id="UP000663954">
    <property type="component" value="Chromosome"/>
</dbReference>
<keyword evidence="5" id="KW-1185">Reference proteome</keyword>
<protein>
    <submittedName>
        <fullName evidence="2">Tetratricopeptide repeat protein</fullName>
    </submittedName>
</protein>
<feature type="region of interest" description="Disordered" evidence="1">
    <location>
        <begin position="1"/>
        <end position="30"/>
    </location>
</feature>
<dbReference type="GeneID" id="64223416"/>
<evidence type="ECO:0000256" key="1">
    <source>
        <dbReference type="SAM" id="MobiDB-lite"/>
    </source>
</evidence>
<evidence type="ECO:0000313" key="3">
    <source>
        <dbReference type="EMBL" id="QTD62963.1"/>
    </source>
</evidence>
<evidence type="ECO:0000313" key="5">
    <source>
        <dbReference type="Proteomes" id="UP000663954"/>
    </source>
</evidence>
<dbReference type="EMBL" id="CP071770">
    <property type="protein sequence ID" value="QTD62963.1"/>
    <property type="molecule type" value="Genomic_DNA"/>
</dbReference>
<reference evidence="3" key="4">
    <citation type="submission" date="2021-03" db="EMBL/GenBank/DDBJ databases">
        <authorList>
            <person name="Ma J."/>
        </authorList>
    </citation>
    <scope>NUCLEOTIDE SEQUENCE</scope>
    <source>
        <strain evidence="3">GX5</strain>
    </source>
</reference>
<reference evidence="3 5" key="3">
    <citation type="journal article" date="2020" name="Front. Cell. Infect. Microbiol.">
        <title>Characterization of Three Porcine Acinetobacter towneri Strains Co-Harboring tet(X3) and bla OXA-58.</title>
        <authorList>
            <person name="Ma J."/>
            <person name="Wang J."/>
            <person name="Feng J."/>
            <person name="Liu Y."/>
            <person name="Yang B."/>
            <person name="Li R."/>
            <person name="Bai L."/>
            <person name="He T."/>
            <person name="Wang X."/>
            <person name="Yang Z."/>
        </authorList>
    </citation>
    <scope>NUCLEOTIDE SEQUENCE [LARGE SCALE GENOMIC DNA]</scope>
    <source>
        <strain evidence="3 5">GX5</strain>
    </source>
</reference>
<accession>A0AAP9GXW8</accession>
<sequence length="172" mass="19033">MGAMATIVACQSLPEPPAPQPVPEKPKTVTTPEGVVIRPYEREEIKRQSLQVVVPQQTVQQKLEDGRSLPAFQKLMQQTQTAYKQGQFNQAETAALQAQRLAPQAAETYLYLALIANQKKQPANAEALARRGLSYAQSDAMKRQLWLVIQKAAQQQNNAKSLAQAQQALKDL</sequence>
<proteinExistence type="predicted"/>
<name>A0AAP9GXW8_9GAMM</name>
<dbReference type="RefSeq" id="WP_096901888.1">
    <property type="nucleotide sequence ID" value="NZ_CP046045.1"/>
</dbReference>
<dbReference type="SUPFAM" id="SSF48452">
    <property type="entry name" value="TPR-like"/>
    <property type="match status" value="1"/>
</dbReference>
<dbReference type="Gene3D" id="1.25.40.10">
    <property type="entry name" value="Tetratricopeptide repeat domain"/>
    <property type="match status" value="1"/>
</dbReference>
<dbReference type="EMBL" id="CP046045">
    <property type="protein sequence ID" value="QGM28827.1"/>
    <property type="molecule type" value="Genomic_DNA"/>
</dbReference>
<reference evidence="4" key="1">
    <citation type="submission" date="2019-11" db="EMBL/GenBank/DDBJ databases">
        <title>Escherichia coli 1916D6.</title>
        <authorList>
            <person name="Yao H."/>
            <person name="Du X."/>
            <person name="Yu R."/>
            <person name="Li A."/>
        </authorList>
    </citation>
    <scope>NUCLEOTIDE SEQUENCE [LARGE SCALE GENOMIC DNA]</scope>
    <source>
        <strain evidence="4">19110F47</strain>
    </source>
</reference>
<dbReference type="AlphaFoldDB" id="A0AAP9GXW8"/>
<dbReference type="InterPro" id="IPR011990">
    <property type="entry name" value="TPR-like_helical_dom_sf"/>
</dbReference>
<organism evidence="2 4">
    <name type="scientific">Acinetobacter towneri</name>
    <dbReference type="NCBI Taxonomy" id="202956"/>
    <lineage>
        <taxon>Bacteria</taxon>
        <taxon>Pseudomonadati</taxon>
        <taxon>Pseudomonadota</taxon>
        <taxon>Gammaproteobacteria</taxon>
        <taxon>Moraxellales</taxon>
        <taxon>Moraxellaceae</taxon>
        <taxon>Acinetobacter</taxon>
    </lineage>
</organism>